<sequence length="79" mass="9083">MNAYKRYLTIEDPNHIVLSGLPFKPGQRVEVIILAEDKEREALASKLQQLFKETQASHQDNPLTDDEITAEIEAYRRGE</sequence>
<organism evidence="1 2">
    <name type="scientific">Brunnivagina elsteri CCALA 953</name>
    <dbReference type="NCBI Taxonomy" id="987040"/>
    <lineage>
        <taxon>Bacteria</taxon>
        <taxon>Bacillati</taxon>
        <taxon>Cyanobacteriota</taxon>
        <taxon>Cyanophyceae</taxon>
        <taxon>Nostocales</taxon>
        <taxon>Calotrichaceae</taxon>
        <taxon>Brunnivagina</taxon>
    </lineage>
</organism>
<evidence type="ECO:0000313" key="2">
    <source>
        <dbReference type="Proteomes" id="UP000218238"/>
    </source>
</evidence>
<name>A0A2A2TCT1_9CYAN</name>
<dbReference type="AlphaFoldDB" id="A0A2A2TCT1"/>
<gene>
    <name evidence="1" type="ORF">CK510_24695</name>
</gene>
<proteinExistence type="predicted"/>
<keyword evidence="2" id="KW-1185">Reference proteome</keyword>
<protein>
    <submittedName>
        <fullName evidence="1">Uncharacterized protein</fullName>
    </submittedName>
</protein>
<dbReference type="RefSeq" id="WP_095724197.1">
    <property type="nucleotide sequence ID" value="NZ_NTFS01000392.1"/>
</dbReference>
<dbReference type="OrthoDB" id="427830at2"/>
<comment type="caution">
    <text evidence="1">The sequence shown here is derived from an EMBL/GenBank/DDBJ whole genome shotgun (WGS) entry which is preliminary data.</text>
</comment>
<accession>A0A2A2TCT1</accession>
<dbReference type="EMBL" id="NTFS01000392">
    <property type="protein sequence ID" value="PAX51458.1"/>
    <property type="molecule type" value="Genomic_DNA"/>
</dbReference>
<evidence type="ECO:0000313" key="1">
    <source>
        <dbReference type="EMBL" id="PAX51458.1"/>
    </source>
</evidence>
<dbReference type="Proteomes" id="UP000218238">
    <property type="component" value="Unassembled WGS sequence"/>
</dbReference>
<reference evidence="1 2" key="1">
    <citation type="submission" date="2017-08" db="EMBL/GenBank/DDBJ databases">
        <title>Draft genome sequence of filamentous cyanobacterium Calothrix elsteri CCALA 953.</title>
        <authorList>
            <person name="Gagunashvili A.N."/>
            <person name="Elster J."/>
            <person name="Andresson O.S."/>
        </authorList>
    </citation>
    <scope>NUCLEOTIDE SEQUENCE [LARGE SCALE GENOMIC DNA]</scope>
    <source>
        <strain evidence="1 2">CCALA 953</strain>
    </source>
</reference>